<accession>A0A173V952</accession>
<proteinExistence type="predicted"/>
<dbReference type="RefSeq" id="WP_051635678.1">
    <property type="nucleotide sequence ID" value="NZ_AP019729.1"/>
</dbReference>
<dbReference type="EMBL" id="CYXP01000006">
    <property type="protein sequence ID" value="CUN23206.1"/>
    <property type="molecule type" value="Genomic_DNA"/>
</dbReference>
<dbReference type="AlphaFoldDB" id="A0A173V952"/>
<evidence type="ECO:0000313" key="1">
    <source>
        <dbReference type="EMBL" id="CUN23206.1"/>
    </source>
</evidence>
<sequence>MIEEQVTFKAHSDKMCYGVSGDNEEMLVEISGYDLNTRFNLDKINSLEDAENACAALSNVFFKALCEQLLIESQKNKNNK</sequence>
<organism evidence="1 2">
    <name type="scientific">Parabacteroides distasonis</name>
    <dbReference type="NCBI Taxonomy" id="823"/>
    <lineage>
        <taxon>Bacteria</taxon>
        <taxon>Pseudomonadati</taxon>
        <taxon>Bacteroidota</taxon>
        <taxon>Bacteroidia</taxon>
        <taxon>Bacteroidales</taxon>
        <taxon>Tannerellaceae</taxon>
        <taxon>Parabacteroides</taxon>
    </lineage>
</organism>
<protein>
    <submittedName>
        <fullName evidence="1">Uncharacterized protein</fullName>
    </submittedName>
</protein>
<evidence type="ECO:0000313" key="2">
    <source>
        <dbReference type="Proteomes" id="UP000095591"/>
    </source>
</evidence>
<name>A0A173V952_PARDI</name>
<reference evidence="1 2" key="1">
    <citation type="submission" date="2015-09" db="EMBL/GenBank/DDBJ databases">
        <authorList>
            <consortium name="Pathogen Informatics"/>
        </authorList>
    </citation>
    <scope>NUCLEOTIDE SEQUENCE [LARGE SCALE GENOMIC DNA]</scope>
    <source>
        <strain evidence="1 2">2789STDY5608872</strain>
    </source>
</reference>
<gene>
    <name evidence="1" type="ORF">ERS852429_02731</name>
</gene>
<dbReference type="Proteomes" id="UP000095591">
    <property type="component" value="Unassembled WGS sequence"/>
</dbReference>